<sequence>MKALTLVPLSFSSSCLCFLVLVSSLCNICFCNKNSDPVLCIPTERLALMDLKNNLTDPANRLSSWVGKDCCRWSGVVCDNFTGHVHEIHLRGPDDGIHGHCHRNYLTGNQTVTSNQMLGGTISPSVIKLLQLRFLDLSCNDFLLGSIPAFIGSFQNLIYLNLSESYFIREIPHQLGNLSTLRVLDLHSNLLDSKSLKWLENLKGLQYLDMSGIYLFGASDWFPVISNLTSLLELHLSECFLNQLPNNPTTISFTSLIVLDLSSNTFMSMLPGWIFSLHNLALLDLSNCCISGENPGTHGGFHSMPSLRSLHLSLNNFVNSSFLLNGLSSLSNLRVLDVSYCDISSPILGNLQNLSLIEYLDLSDNHIVEEIPKSLSNPCNFTTLNLRYNKFSGNVSGLLERFCECESPKLELLDFSNNYLIGQLPERLGKLKNLASIDLSYNQLTGTIPDSLGSLSSLGLLDLSKNSLTGIVTENHFANLTALLTLRVGDNRLVFKVNVNNWIPPFKLSELSIGSCSLGPQFPSWIQSQTNLNKLDVANANISDTIPNWIWTTFPNLSYLNISHNNIQGKLGNVTFFAPEARLDLSNNHLHGMLPGNFNRADMGFLDLSNNNLSGYLQHLLSLLAQDPHNSAQNSANISWFPDLSGQHHCGHFWQIKADAIRNFLGCQYQLRTA</sequence>
<gene>
    <name evidence="1" type="ORF">L1987_71167</name>
</gene>
<evidence type="ECO:0000313" key="2">
    <source>
        <dbReference type="Proteomes" id="UP001056120"/>
    </source>
</evidence>
<organism evidence="1 2">
    <name type="scientific">Smallanthus sonchifolius</name>
    <dbReference type="NCBI Taxonomy" id="185202"/>
    <lineage>
        <taxon>Eukaryota</taxon>
        <taxon>Viridiplantae</taxon>
        <taxon>Streptophyta</taxon>
        <taxon>Embryophyta</taxon>
        <taxon>Tracheophyta</taxon>
        <taxon>Spermatophyta</taxon>
        <taxon>Magnoliopsida</taxon>
        <taxon>eudicotyledons</taxon>
        <taxon>Gunneridae</taxon>
        <taxon>Pentapetalae</taxon>
        <taxon>asterids</taxon>
        <taxon>campanulids</taxon>
        <taxon>Asterales</taxon>
        <taxon>Asteraceae</taxon>
        <taxon>Asteroideae</taxon>
        <taxon>Heliantheae alliance</taxon>
        <taxon>Millerieae</taxon>
        <taxon>Smallanthus</taxon>
    </lineage>
</organism>
<reference evidence="1 2" key="2">
    <citation type="journal article" date="2022" name="Mol. Ecol. Resour.">
        <title>The genomes of chicory, endive, great burdock and yacon provide insights into Asteraceae paleo-polyploidization history and plant inulin production.</title>
        <authorList>
            <person name="Fan W."/>
            <person name="Wang S."/>
            <person name="Wang H."/>
            <person name="Wang A."/>
            <person name="Jiang F."/>
            <person name="Liu H."/>
            <person name="Zhao H."/>
            <person name="Xu D."/>
            <person name="Zhang Y."/>
        </authorList>
    </citation>
    <scope>NUCLEOTIDE SEQUENCE [LARGE SCALE GENOMIC DNA]</scope>
    <source>
        <strain evidence="2">cv. Yunnan</strain>
        <tissue evidence="1">Leaves</tissue>
    </source>
</reference>
<name>A0ACB9AR28_9ASTR</name>
<evidence type="ECO:0000313" key="1">
    <source>
        <dbReference type="EMBL" id="KAI3712607.1"/>
    </source>
</evidence>
<comment type="caution">
    <text evidence="1">The sequence shown here is derived from an EMBL/GenBank/DDBJ whole genome shotgun (WGS) entry which is preliminary data.</text>
</comment>
<reference evidence="2" key="1">
    <citation type="journal article" date="2022" name="Mol. Ecol. Resour.">
        <title>The genomes of chicory, endive, great burdock and yacon provide insights into Asteraceae palaeo-polyploidization history and plant inulin production.</title>
        <authorList>
            <person name="Fan W."/>
            <person name="Wang S."/>
            <person name="Wang H."/>
            <person name="Wang A."/>
            <person name="Jiang F."/>
            <person name="Liu H."/>
            <person name="Zhao H."/>
            <person name="Xu D."/>
            <person name="Zhang Y."/>
        </authorList>
    </citation>
    <scope>NUCLEOTIDE SEQUENCE [LARGE SCALE GENOMIC DNA]</scope>
    <source>
        <strain evidence="2">cv. Yunnan</strain>
    </source>
</reference>
<dbReference type="Proteomes" id="UP001056120">
    <property type="component" value="Linkage Group LG24"/>
</dbReference>
<accession>A0ACB9AR28</accession>
<dbReference type="EMBL" id="CM042041">
    <property type="protein sequence ID" value="KAI3712607.1"/>
    <property type="molecule type" value="Genomic_DNA"/>
</dbReference>
<protein>
    <submittedName>
        <fullName evidence="1">Uncharacterized protein</fullName>
    </submittedName>
</protein>
<proteinExistence type="predicted"/>
<keyword evidence="2" id="KW-1185">Reference proteome</keyword>